<accession>A0A6J3LR71</accession>
<feature type="transmembrane region" description="Helical" evidence="2">
    <location>
        <begin position="117"/>
        <end position="136"/>
    </location>
</feature>
<keyword evidence="2" id="KW-1133">Transmembrane helix</keyword>
<name>A0A6J3LR71_9PEZI</name>
<keyword evidence="3" id="KW-1185">Reference proteome</keyword>
<reference evidence="4" key="2">
    <citation type="submission" date="2020-04" db="EMBL/GenBank/DDBJ databases">
        <authorList>
            <consortium name="NCBI Genome Project"/>
        </authorList>
    </citation>
    <scope>NUCLEOTIDE SEQUENCE</scope>
    <source>
        <strain evidence="4">CBS 342.82</strain>
    </source>
</reference>
<keyword evidence="2" id="KW-0472">Membrane</keyword>
<feature type="transmembrane region" description="Helical" evidence="2">
    <location>
        <begin position="189"/>
        <end position="215"/>
    </location>
</feature>
<evidence type="ECO:0000313" key="4">
    <source>
        <dbReference type="RefSeq" id="XP_033455154.1"/>
    </source>
</evidence>
<gene>
    <name evidence="4" type="ORF">K489DRAFT_391378</name>
</gene>
<dbReference type="Gene3D" id="3.40.50.1820">
    <property type="entry name" value="alpha/beta hydrolase"/>
    <property type="match status" value="1"/>
</dbReference>
<feature type="transmembrane region" description="Helical" evidence="2">
    <location>
        <begin position="148"/>
        <end position="168"/>
    </location>
</feature>
<dbReference type="Proteomes" id="UP000504637">
    <property type="component" value="Unplaced"/>
</dbReference>
<keyword evidence="2" id="KW-0812">Transmembrane</keyword>
<proteinExistence type="predicted"/>
<dbReference type="Pfam" id="PF10329">
    <property type="entry name" value="DUF2417"/>
    <property type="match status" value="1"/>
</dbReference>
<dbReference type="InterPro" id="IPR019431">
    <property type="entry name" value="DUF2417"/>
</dbReference>
<evidence type="ECO:0000256" key="1">
    <source>
        <dbReference type="SAM" id="MobiDB-lite"/>
    </source>
</evidence>
<protein>
    <recommendedName>
        <fullName evidence="5">Alpha/beta-hydrolase</fullName>
    </recommendedName>
</protein>
<dbReference type="SUPFAM" id="SSF53474">
    <property type="entry name" value="alpha/beta-Hydrolases"/>
    <property type="match status" value="1"/>
</dbReference>
<dbReference type="OrthoDB" id="164921at2759"/>
<evidence type="ECO:0000256" key="2">
    <source>
        <dbReference type="SAM" id="Phobius"/>
    </source>
</evidence>
<evidence type="ECO:0000313" key="3">
    <source>
        <dbReference type="Proteomes" id="UP000504637"/>
    </source>
</evidence>
<sequence>MTRPVEDHEPTERDRLLPAQPVNPPHPDGYLDPDDPAVSPYNLWTVRFLRTLTLFLLSVTFIWWVLLLVSIFVSPPGLHTRGSGFFDFAYTSLSLGLLLVQLLFFSNPSLAMRVGQGVIAAVLLVDLIIIVSVQQIRHEEGPPGVASVVWAVLVAAWCVLTDRVVAWGKREEEERLTGRAETKRTLKEWLGVLTATVILVVYALIAVCLTATLVIRSRDATLELDGDRIAVDGGKYQVHLNCVGNVTADKHGHRLPTVLLESAEEPTEYDFDHWVYHALQDGAISRYCYWDRPGYGFSDNAPSPHSAGMCADNLAEALATRGEQGPWVLVSAGYGSIVSRIFSARNFRNVAGIMLIDPLHEDLLARDVGDPYRGFVLWGWGILSPLGIPRIIGSIFQGQTREDRVYGPAVAQGGKFLKAQLQENLVAASFSRNEIASARTIQAADTPLVVVSSGLRVRADPAWKARQEDLTNITGSLLSWDVVDKAPHYVWQKKEGAELLAKRLKQLVKAGAKQFYGV</sequence>
<dbReference type="AlphaFoldDB" id="A0A6J3LR71"/>
<dbReference type="RefSeq" id="XP_033455154.1">
    <property type="nucleotide sequence ID" value="XM_033606688.1"/>
</dbReference>
<dbReference type="InterPro" id="IPR029058">
    <property type="entry name" value="AB_hydrolase_fold"/>
</dbReference>
<feature type="transmembrane region" description="Helical" evidence="2">
    <location>
        <begin position="52"/>
        <end position="73"/>
    </location>
</feature>
<reference evidence="4" key="3">
    <citation type="submission" date="2025-08" db="UniProtKB">
        <authorList>
            <consortium name="RefSeq"/>
        </authorList>
    </citation>
    <scope>IDENTIFICATION</scope>
    <source>
        <strain evidence="4">CBS 342.82</strain>
    </source>
</reference>
<evidence type="ECO:0008006" key="5">
    <source>
        <dbReference type="Google" id="ProtNLM"/>
    </source>
</evidence>
<feature type="region of interest" description="Disordered" evidence="1">
    <location>
        <begin position="1"/>
        <end position="31"/>
    </location>
</feature>
<reference evidence="4" key="1">
    <citation type="submission" date="2020-01" db="EMBL/GenBank/DDBJ databases">
        <authorList>
            <consortium name="DOE Joint Genome Institute"/>
            <person name="Haridas S."/>
            <person name="Albert R."/>
            <person name="Binder M."/>
            <person name="Bloem J."/>
            <person name="Labutti K."/>
            <person name="Salamov A."/>
            <person name="Andreopoulos B."/>
            <person name="Baker S.E."/>
            <person name="Barry K."/>
            <person name="Bills G."/>
            <person name="Bluhm B.H."/>
            <person name="Cannon C."/>
            <person name="Castanera R."/>
            <person name="Culley D.E."/>
            <person name="Daum C."/>
            <person name="Ezra D."/>
            <person name="Gonzalez J.B."/>
            <person name="Henrissat B."/>
            <person name="Kuo A."/>
            <person name="Liang C."/>
            <person name="Lipzen A."/>
            <person name="Lutzoni F."/>
            <person name="Magnuson J."/>
            <person name="Mondo S."/>
            <person name="Nolan M."/>
            <person name="Ohm R."/>
            <person name="Pangilinan J."/>
            <person name="Park H.-J."/>
            <person name="Ramirez L."/>
            <person name="Alfaro M."/>
            <person name="Sun H."/>
            <person name="Tritt A."/>
            <person name="Yoshinaga Y."/>
            <person name="Zwiers L.-H."/>
            <person name="Turgeon B.G."/>
            <person name="Goodwin S.B."/>
            <person name="Spatafora J.W."/>
            <person name="Crous P.W."/>
            <person name="Grigoriev I.V."/>
        </authorList>
    </citation>
    <scope>NUCLEOTIDE SEQUENCE</scope>
    <source>
        <strain evidence="4">CBS 342.82</strain>
    </source>
</reference>
<feature type="transmembrane region" description="Helical" evidence="2">
    <location>
        <begin position="85"/>
        <end position="105"/>
    </location>
</feature>
<dbReference type="GeneID" id="54364488"/>
<organism evidence="4">
    <name type="scientific">Dissoconium aciculare CBS 342.82</name>
    <dbReference type="NCBI Taxonomy" id="1314786"/>
    <lineage>
        <taxon>Eukaryota</taxon>
        <taxon>Fungi</taxon>
        <taxon>Dikarya</taxon>
        <taxon>Ascomycota</taxon>
        <taxon>Pezizomycotina</taxon>
        <taxon>Dothideomycetes</taxon>
        <taxon>Dothideomycetidae</taxon>
        <taxon>Mycosphaerellales</taxon>
        <taxon>Dissoconiaceae</taxon>
        <taxon>Dissoconium</taxon>
    </lineage>
</organism>
<feature type="compositionally biased region" description="Basic and acidic residues" evidence="1">
    <location>
        <begin position="1"/>
        <end position="16"/>
    </location>
</feature>